<feature type="transmembrane region" description="Helical" evidence="1">
    <location>
        <begin position="234"/>
        <end position="252"/>
    </location>
</feature>
<dbReference type="EMBL" id="DVOT01000067">
    <property type="protein sequence ID" value="HIV27071.1"/>
    <property type="molecule type" value="Genomic_DNA"/>
</dbReference>
<reference evidence="2" key="2">
    <citation type="journal article" date="2021" name="PeerJ">
        <title>Extensive microbial diversity within the chicken gut microbiome revealed by metagenomics and culture.</title>
        <authorList>
            <person name="Gilroy R."/>
            <person name="Ravi A."/>
            <person name="Getino M."/>
            <person name="Pursley I."/>
            <person name="Horton D.L."/>
            <person name="Alikhan N.F."/>
            <person name="Baker D."/>
            <person name="Gharbi K."/>
            <person name="Hall N."/>
            <person name="Watson M."/>
            <person name="Adriaenssens E.M."/>
            <person name="Foster-Nyarko E."/>
            <person name="Jarju S."/>
            <person name="Secka A."/>
            <person name="Antonio M."/>
            <person name="Oren A."/>
            <person name="Chaudhuri R.R."/>
            <person name="La Ragione R."/>
            <person name="Hildebrand F."/>
            <person name="Pallen M.J."/>
        </authorList>
    </citation>
    <scope>NUCLEOTIDE SEQUENCE</scope>
    <source>
        <strain evidence="2">CHK183-6373</strain>
    </source>
</reference>
<organism evidence="2 3">
    <name type="scientific">Candidatus Ornithocaccomicrobium faecavium</name>
    <dbReference type="NCBI Taxonomy" id="2840890"/>
    <lineage>
        <taxon>Bacteria</taxon>
        <taxon>Bacillati</taxon>
        <taxon>Bacillota</taxon>
        <taxon>Clostridia</taxon>
        <taxon>Candidatus Ornithocaccomicrobium</taxon>
    </lineage>
</organism>
<reference evidence="2" key="1">
    <citation type="submission" date="2020-10" db="EMBL/GenBank/DDBJ databases">
        <authorList>
            <person name="Gilroy R."/>
        </authorList>
    </citation>
    <scope>NUCLEOTIDE SEQUENCE</scope>
    <source>
        <strain evidence="2">CHK183-6373</strain>
    </source>
</reference>
<sequence>MNESPHSAETAAATDFAEKLYTEGILSTRQGRRQLETLMAYEPDFSLEWACQQMAFRAALAEEGDLLSAYAAICPRLARDLAQARAAGVPFEEYMAQHPASPAEEAEREEAAAGRKYYDIEATPLVFHQFIRFVVLPVNVLLSALELARYLQEAHTFLWVAGTDVAYLLGRTLLASVAFVGFLSYRQYAYRAILGFAALNVLYQIAVFLELFFYACALASDMNALWYTLYTQGFWGSFITALIWAFILRVYYHKRRRLFGGKKQ</sequence>
<comment type="caution">
    <text evidence="2">The sequence shown here is derived from an EMBL/GenBank/DDBJ whole genome shotgun (WGS) entry which is preliminary data.</text>
</comment>
<feature type="transmembrane region" description="Helical" evidence="1">
    <location>
        <begin position="192"/>
        <end position="214"/>
    </location>
</feature>
<keyword evidence="1" id="KW-0472">Membrane</keyword>
<proteinExistence type="predicted"/>
<dbReference type="Proteomes" id="UP000886884">
    <property type="component" value="Unassembled WGS sequence"/>
</dbReference>
<name>A0A9D1TBW1_9FIRM</name>
<keyword evidence="1" id="KW-1133">Transmembrane helix</keyword>
<accession>A0A9D1TBW1</accession>
<protein>
    <submittedName>
        <fullName evidence="2">Uncharacterized protein</fullName>
    </submittedName>
</protein>
<feature type="transmembrane region" description="Helical" evidence="1">
    <location>
        <begin position="125"/>
        <end position="145"/>
    </location>
</feature>
<keyword evidence="1" id="KW-0812">Transmembrane</keyword>
<evidence type="ECO:0000313" key="2">
    <source>
        <dbReference type="EMBL" id="HIV27071.1"/>
    </source>
</evidence>
<evidence type="ECO:0000256" key="1">
    <source>
        <dbReference type="SAM" id="Phobius"/>
    </source>
</evidence>
<evidence type="ECO:0000313" key="3">
    <source>
        <dbReference type="Proteomes" id="UP000886884"/>
    </source>
</evidence>
<dbReference type="AlphaFoldDB" id="A0A9D1TBW1"/>
<gene>
    <name evidence="2" type="ORF">IAA64_03805</name>
</gene>
<feature type="transmembrane region" description="Helical" evidence="1">
    <location>
        <begin position="165"/>
        <end position="185"/>
    </location>
</feature>